<organism evidence="3 4">
    <name type="scientific">Rotaria magnacalcarata</name>
    <dbReference type="NCBI Taxonomy" id="392030"/>
    <lineage>
        <taxon>Eukaryota</taxon>
        <taxon>Metazoa</taxon>
        <taxon>Spiralia</taxon>
        <taxon>Gnathifera</taxon>
        <taxon>Rotifera</taxon>
        <taxon>Eurotatoria</taxon>
        <taxon>Bdelloidea</taxon>
        <taxon>Philodinida</taxon>
        <taxon>Philodinidae</taxon>
        <taxon>Rotaria</taxon>
    </lineage>
</organism>
<sequence length="59" mass="6298">QYTGSYCETRSTTCSPTTCANAGLCLATTDGAGWLCVCQPQFTGDRCQNPISGNFINRI</sequence>
<dbReference type="Gene3D" id="2.10.25.10">
    <property type="entry name" value="Laminin"/>
    <property type="match status" value="1"/>
</dbReference>
<dbReference type="Pfam" id="PF00008">
    <property type="entry name" value="EGF"/>
    <property type="match status" value="1"/>
</dbReference>
<comment type="caution">
    <text evidence="1">Lacks conserved residue(s) required for the propagation of feature annotation.</text>
</comment>
<evidence type="ECO:0000259" key="2">
    <source>
        <dbReference type="PROSITE" id="PS50026"/>
    </source>
</evidence>
<dbReference type="SUPFAM" id="SSF57196">
    <property type="entry name" value="EGF/Laminin"/>
    <property type="match status" value="1"/>
</dbReference>
<dbReference type="InterPro" id="IPR000742">
    <property type="entry name" value="EGF"/>
</dbReference>
<reference evidence="3" key="1">
    <citation type="submission" date="2021-02" db="EMBL/GenBank/DDBJ databases">
        <authorList>
            <person name="Nowell W R."/>
        </authorList>
    </citation>
    <scope>NUCLEOTIDE SEQUENCE</scope>
</reference>
<feature type="non-terminal residue" evidence="3">
    <location>
        <position position="1"/>
    </location>
</feature>
<feature type="disulfide bond" evidence="1">
    <location>
        <begin position="38"/>
        <end position="47"/>
    </location>
</feature>
<dbReference type="Proteomes" id="UP000663866">
    <property type="component" value="Unassembled WGS sequence"/>
</dbReference>
<accession>A0A821DGK4</accession>
<evidence type="ECO:0000313" key="3">
    <source>
        <dbReference type="EMBL" id="CAF4620131.1"/>
    </source>
</evidence>
<comment type="caution">
    <text evidence="3">The sequence shown here is derived from an EMBL/GenBank/DDBJ whole genome shotgun (WGS) entry which is preliminary data.</text>
</comment>
<keyword evidence="1" id="KW-0245">EGF-like domain</keyword>
<evidence type="ECO:0000313" key="4">
    <source>
        <dbReference type="Proteomes" id="UP000663866"/>
    </source>
</evidence>
<feature type="domain" description="EGF-like" evidence="2">
    <location>
        <begin position="10"/>
        <end position="48"/>
    </location>
</feature>
<protein>
    <recommendedName>
        <fullName evidence="2">EGF-like domain-containing protein</fullName>
    </recommendedName>
</protein>
<evidence type="ECO:0000256" key="1">
    <source>
        <dbReference type="PROSITE-ProRule" id="PRU00076"/>
    </source>
</evidence>
<keyword evidence="1" id="KW-1015">Disulfide bond</keyword>
<keyword evidence="4" id="KW-1185">Reference proteome</keyword>
<feature type="disulfide bond" evidence="1">
    <location>
        <begin position="19"/>
        <end position="36"/>
    </location>
</feature>
<gene>
    <name evidence="3" type="ORF">OVN521_LOCUS45876</name>
</gene>
<dbReference type="EMBL" id="CAJOBG010077813">
    <property type="protein sequence ID" value="CAF4620131.1"/>
    <property type="molecule type" value="Genomic_DNA"/>
</dbReference>
<dbReference type="SMART" id="SM00181">
    <property type="entry name" value="EGF"/>
    <property type="match status" value="1"/>
</dbReference>
<name>A0A821DGK4_9BILA</name>
<dbReference type="PROSITE" id="PS50026">
    <property type="entry name" value="EGF_3"/>
    <property type="match status" value="1"/>
</dbReference>
<dbReference type="AlphaFoldDB" id="A0A821DGK4"/>
<proteinExistence type="predicted"/>
<dbReference type="PROSITE" id="PS00022">
    <property type="entry name" value="EGF_1"/>
    <property type="match status" value="1"/>
</dbReference>